<reference evidence="2 3" key="1">
    <citation type="submission" date="2020-06" db="EMBL/GenBank/DDBJ databases">
        <title>Synonyms of Asaia species.</title>
        <authorList>
            <person name="Sombolestani A."/>
        </authorList>
    </citation>
    <scope>NUCLEOTIDE SEQUENCE [LARGE SCALE GENOMIC DNA]</scope>
    <source>
        <strain evidence="2 3">LMG 27047</strain>
    </source>
</reference>
<accession>A0ABX2P6D6</accession>
<protein>
    <recommendedName>
        <fullName evidence="4">Phage replisome organiser N-terminal domain-containing protein</fullName>
    </recommendedName>
</protein>
<keyword evidence="3" id="KW-1185">Reference proteome</keyword>
<feature type="compositionally biased region" description="Basic and acidic residues" evidence="1">
    <location>
        <begin position="144"/>
        <end position="154"/>
    </location>
</feature>
<evidence type="ECO:0000256" key="1">
    <source>
        <dbReference type="SAM" id="MobiDB-lite"/>
    </source>
</evidence>
<dbReference type="RefSeq" id="WP_267311963.1">
    <property type="nucleotide sequence ID" value="NZ_JABXXV010000006.1"/>
</dbReference>
<gene>
    <name evidence="2" type="ORF">HW542_11855</name>
</gene>
<feature type="region of interest" description="Disordered" evidence="1">
    <location>
        <begin position="137"/>
        <end position="183"/>
    </location>
</feature>
<organism evidence="2 3">
    <name type="scientific">Asaia spathodeae</name>
    <dbReference type="NCBI Taxonomy" id="657016"/>
    <lineage>
        <taxon>Bacteria</taxon>
        <taxon>Pseudomonadati</taxon>
        <taxon>Pseudomonadota</taxon>
        <taxon>Alphaproteobacteria</taxon>
        <taxon>Acetobacterales</taxon>
        <taxon>Acetobacteraceae</taxon>
        <taxon>Asaia</taxon>
    </lineage>
</organism>
<dbReference type="EMBL" id="JABXXV010000006">
    <property type="protein sequence ID" value="NVN47497.1"/>
    <property type="molecule type" value="Genomic_DNA"/>
</dbReference>
<name>A0ABX2P6D6_9PROT</name>
<evidence type="ECO:0008006" key="4">
    <source>
        <dbReference type="Google" id="ProtNLM"/>
    </source>
</evidence>
<evidence type="ECO:0000313" key="3">
    <source>
        <dbReference type="Proteomes" id="UP001516351"/>
    </source>
</evidence>
<dbReference type="Proteomes" id="UP001516351">
    <property type="component" value="Unassembled WGS sequence"/>
</dbReference>
<evidence type="ECO:0000313" key="2">
    <source>
        <dbReference type="EMBL" id="NVN47497.1"/>
    </source>
</evidence>
<proteinExistence type="predicted"/>
<comment type="caution">
    <text evidence="2">The sequence shown here is derived from an EMBL/GenBank/DDBJ whole genome shotgun (WGS) entry which is preliminary data.</text>
</comment>
<sequence length="303" mass="34038">MKKPKKSRLDWSKFWWKDWQNDLALKSCSYAARGLWMEMLAIMSTCEKRGFFMIAGRAVTPKKLAGLTNGSEREVVKLIDELRENGVFSEDETGLIYSRRMKRDQEVMLAAIENGSKGGNPTLIQNTAENSDDRIRWGLTPSDNHTHKLQEARSKNTPIVPTGDADTQDDNGNSGSETEGPARDFEAFWAAYPRKDGKASARKAYDKARRKIGHEAIMRAVSAWPFGDNLRNGQDYRPHPASWLNGERWNDESVTAVVAAKPTASQYPPEVEAAFVAARREWARTGCEGKPPMRDDFLGVSKP</sequence>